<organism evidence="2 3">
    <name type="scientific">Phyllosticta citribraziliensis</name>
    <dbReference type="NCBI Taxonomy" id="989973"/>
    <lineage>
        <taxon>Eukaryota</taxon>
        <taxon>Fungi</taxon>
        <taxon>Dikarya</taxon>
        <taxon>Ascomycota</taxon>
        <taxon>Pezizomycotina</taxon>
        <taxon>Dothideomycetes</taxon>
        <taxon>Dothideomycetes incertae sedis</taxon>
        <taxon>Botryosphaeriales</taxon>
        <taxon>Phyllostictaceae</taxon>
        <taxon>Phyllosticta</taxon>
    </lineage>
</organism>
<name>A0ABR1M5C5_9PEZI</name>
<reference evidence="2 3" key="1">
    <citation type="submission" date="2024-04" db="EMBL/GenBank/DDBJ databases">
        <title>Phyllosticta paracitricarpa is synonymous to the EU quarantine fungus P. citricarpa based on phylogenomic analyses.</title>
        <authorList>
            <consortium name="Lawrence Berkeley National Laboratory"/>
            <person name="Van ingen-buijs V.A."/>
            <person name="Van westerhoven A.C."/>
            <person name="Haridas S."/>
            <person name="Skiadas P."/>
            <person name="Martin F."/>
            <person name="Groenewald J.Z."/>
            <person name="Crous P.W."/>
            <person name="Seidl M.F."/>
        </authorList>
    </citation>
    <scope>NUCLEOTIDE SEQUENCE [LARGE SCALE GENOMIC DNA]</scope>
    <source>
        <strain evidence="2 3">CPC 17464</strain>
    </source>
</reference>
<keyword evidence="3" id="KW-1185">Reference proteome</keyword>
<evidence type="ECO:0000256" key="1">
    <source>
        <dbReference type="SAM" id="MobiDB-lite"/>
    </source>
</evidence>
<sequence>MSDWEGVEMASVGVLAIATDDDSSEDGTSSGNVYIVSLEGAAYDASTGSLASELDNTDGNGVKVAGRMPMDVPVGAVPDAGGVEVGNVNGRMENTWSDVSAGAASDVSRAEAGNESSELTEIGSMEKIWSLSEAEKGVEVENESSELTEIGSIEKIWSVSEASDVEVGDESSELTEIGSMEKICSVSEAEEGVVAGTDSSELTEIGMSDVEVGNESSELTEIGKIEKIWSVSEASGVEVGNESPEPTEIGSMEKIWSVSEASGVEIGNVCSEETEMGRMENICSVVEEMDGKDKNPEDSNSGVENTDEGKEEFAGLTNGVGKVEFDVMLPPDANT</sequence>
<dbReference type="GeneID" id="92030879"/>
<evidence type="ECO:0000313" key="2">
    <source>
        <dbReference type="EMBL" id="KAK7542799.1"/>
    </source>
</evidence>
<comment type="caution">
    <text evidence="2">The sequence shown here is derived from an EMBL/GenBank/DDBJ whole genome shotgun (WGS) entry which is preliminary data.</text>
</comment>
<proteinExistence type="predicted"/>
<gene>
    <name evidence="2" type="ORF">J3D65DRAFT_600505</name>
</gene>
<dbReference type="Proteomes" id="UP001360953">
    <property type="component" value="Unassembled WGS sequence"/>
</dbReference>
<dbReference type="EMBL" id="JBBPEH010000002">
    <property type="protein sequence ID" value="KAK7542799.1"/>
    <property type="molecule type" value="Genomic_DNA"/>
</dbReference>
<feature type="region of interest" description="Disordered" evidence="1">
    <location>
        <begin position="288"/>
        <end position="321"/>
    </location>
</feature>
<protein>
    <submittedName>
        <fullName evidence="2">Uncharacterized protein</fullName>
    </submittedName>
</protein>
<accession>A0ABR1M5C5</accession>
<dbReference type="RefSeq" id="XP_066659092.1">
    <property type="nucleotide sequence ID" value="XM_066797973.1"/>
</dbReference>
<evidence type="ECO:0000313" key="3">
    <source>
        <dbReference type="Proteomes" id="UP001360953"/>
    </source>
</evidence>